<gene>
    <name evidence="1" type="ORF">ZMTM_00460</name>
</gene>
<dbReference type="Proteomes" id="UP000826722">
    <property type="component" value="Chromosome"/>
</dbReference>
<organism evidence="1 2">
    <name type="scientific">Methyloradius palustris</name>
    <dbReference type="NCBI Taxonomy" id="2778876"/>
    <lineage>
        <taxon>Bacteria</taxon>
        <taxon>Pseudomonadati</taxon>
        <taxon>Pseudomonadota</taxon>
        <taxon>Betaproteobacteria</taxon>
        <taxon>Nitrosomonadales</taxon>
        <taxon>Methylophilaceae</taxon>
        <taxon>Methyloradius</taxon>
    </lineage>
</organism>
<evidence type="ECO:0000313" key="2">
    <source>
        <dbReference type="Proteomes" id="UP000826722"/>
    </source>
</evidence>
<proteinExistence type="predicted"/>
<protein>
    <submittedName>
        <fullName evidence="1">Uncharacterized protein</fullName>
    </submittedName>
</protein>
<keyword evidence="2" id="KW-1185">Reference proteome</keyword>
<accession>A0A8D5JXI2</accession>
<name>A0A8D5JXI2_9PROT</name>
<evidence type="ECO:0000313" key="1">
    <source>
        <dbReference type="EMBL" id="BCM23787.1"/>
    </source>
</evidence>
<reference evidence="1" key="1">
    <citation type="journal article" date="2021" name="Arch. Microbiol.">
        <title>Methyloradius palustris gen. nov., sp. nov., a methanol-oxidizing bacterium isolated from snow.</title>
        <authorList>
            <person name="Miyadera T."/>
            <person name="Kojima H."/>
            <person name="Fukui M."/>
        </authorList>
    </citation>
    <scope>NUCLEOTIDE SEQUENCE</scope>
    <source>
        <strain evidence="1">Zm11</strain>
    </source>
</reference>
<dbReference type="RefSeq" id="WP_221764370.1">
    <property type="nucleotide sequence ID" value="NZ_AP024110.1"/>
</dbReference>
<sequence length="81" mass="9445">MTKSENNWPKWLRDDGTVVSCTEKVKVMTENFDEIKQIAQDALEDGLLMEVGEEQMREALHKLVDELVNPYQNRHTDHTSK</sequence>
<dbReference type="EMBL" id="AP024110">
    <property type="protein sequence ID" value="BCM23787.1"/>
    <property type="molecule type" value="Genomic_DNA"/>
</dbReference>
<dbReference type="KEGG" id="mpau:ZMTM_00460"/>
<dbReference type="AlphaFoldDB" id="A0A8D5JXI2"/>